<evidence type="ECO:0008006" key="3">
    <source>
        <dbReference type="Google" id="ProtNLM"/>
    </source>
</evidence>
<dbReference type="InterPro" id="IPR009078">
    <property type="entry name" value="Ferritin-like_SF"/>
</dbReference>
<reference evidence="1 2" key="1">
    <citation type="submission" date="2018-03" db="EMBL/GenBank/DDBJ databases">
        <title>The ancient ancestry and fast evolution of plastids.</title>
        <authorList>
            <person name="Moore K.R."/>
            <person name="Magnabosco C."/>
            <person name="Momper L."/>
            <person name="Gold D.A."/>
            <person name="Bosak T."/>
            <person name="Fournier G.P."/>
        </authorList>
    </citation>
    <scope>NUCLEOTIDE SEQUENCE [LARGE SCALE GENOMIC DNA]</scope>
    <source>
        <strain evidence="1 2">CCALA 037</strain>
    </source>
</reference>
<organism evidence="1 2">
    <name type="scientific">Chamaesiphon polymorphus CCALA 037</name>
    <dbReference type="NCBI Taxonomy" id="2107692"/>
    <lineage>
        <taxon>Bacteria</taxon>
        <taxon>Bacillati</taxon>
        <taxon>Cyanobacteriota</taxon>
        <taxon>Cyanophyceae</taxon>
        <taxon>Gomontiellales</taxon>
        <taxon>Chamaesiphonaceae</taxon>
        <taxon>Chamaesiphon</taxon>
    </lineage>
</organism>
<accession>A0A2T1GHI3</accession>
<proteinExistence type="predicted"/>
<keyword evidence="2" id="KW-1185">Reference proteome</keyword>
<dbReference type="GO" id="GO:0016491">
    <property type="term" value="F:oxidoreductase activity"/>
    <property type="evidence" value="ECO:0007669"/>
    <property type="project" value="InterPro"/>
</dbReference>
<dbReference type="OrthoDB" id="8222425at2"/>
<dbReference type="InterPro" id="IPR012348">
    <property type="entry name" value="RNR-like"/>
</dbReference>
<comment type="caution">
    <text evidence="1">The sequence shown here is derived from an EMBL/GenBank/DDBJ whole genome shotgun (WGS) entry which is preliminary data.</text>
</comment>
<dbReference type="Proteomes" id="UP000238937">
    <property type="component" value="Unassembled WGS sequence"/>
</dbReference>
<dbReference type="Gene3D" id="1.10.620.20">
    <property type="entry name" value="Ribonucleotide Reductase, subunit A"/>
    <property type="match status" value="1"/>
</dbReference>
<dbReference type="SUPFAM" id="SSF47240">
    <property type="entry name" value="Ferritin-like"/>
    <property type="match status" value="1"/>
</dbReference>
<name>A0A2T1GHI3_9CYAN</name>
<evidence type="ECO:0000313" key="1">
    <source>
        <dbReference type="EMBL" id="PSB57154.1"/>
    </source>
</evidence>
<protein>
    <recommendedName>
        <fullName evidence="3">Ferritin-like domain-containing protein</fullName>
    </recommendedName>
</protein>
<dbReference type="AlphaFoldDB" id="A0A2T1GHI3"/>
<dbReference type="EMBL" id="PVWO01000090">
    <property type="protein sequence ID" value="PSB57154.1"/>
    <property type="molecule type" value="Genomic_DNA"/>
</dbReference>
<sequence length="292" mass="34316">MPRSSHTNRSHSSTLLGTSSFSARDSSRVKQNMWDLDAVLPLDYAIPPHHLELAPHEVHTNFCNLLSRDVYSEGDARSLYDYIQSRSDEMSPEFLAMLDLWLADELKHYEALRRTYHCIAGVDFADMNRHFAARVHEIEPIEMVLTDEFTILVTMMFDEIGSVYSYRRDLWEYYRHFGTAIQKIGHHLIRDEGMHFNNAAELLLAKYPHRLCEVPELLERISVLEKSLKKYHKTFFLDHTQEQYRFPPHFNSVLIRFILARLGLGIQPDRSELQELWQWVPNGYHLVPIFAL</sequence>
<evidence type="ECO:0000313" key="2">
    <source>
        <dbReference type="Proteomes" id="UP000238937"/>
    </source>
</evidence>
<gene>
    <name evidence="1" type="ORF">C7B77_09405</name>
</gene>